<dbReference type="EMBL" id="JBCGBO010000004">
    <property type="protein sequence ID" value="KAK9209237.1"/>
    <property type="molecule type" value="Genomic_DNA"/>
</dbReference>
<feature type="domain" description="DNA helicase Pif1-like 2B" evidence="1">
    <location>
        <begin position="76"/>
        <end position="122"/>
    </location>
</feature>
<organism evidence="2 3">
    <name type="scientific">Citrus x changshan-huyou</name>
    <dbReference type="NCBI Taxonomy" id="2935761"/>
    <lineage>
        <taxon>Eukaryota</taxon>
        <taxon>Viridiplantae</taxon>
        <taxon>Streptophyta</taxon>
        <taxon>Embryophyta</taxon>
        <taxon>Tracheophyta</taxon>
        <taxon>Spermatophyta</taxon>
        <taxon>Magnoliopsida</taxon>
        <taxon>eudicotyledons</taxon>
        <taxon>Gunneridae</taxon>
        <taxon>Pentapetalae</taxon>
        <taxon>rosids</taxon>
        <taxon>malvids</taxon>
        <taxon>Sapindales</taxon>
        <taxon>Rutaceae</taxon>
        <taxon>Aurantioideae</taxon>
        <taxon>Citrus</taxon>
    </lineage>
</organism>
<sequence length="264" mass="29935">MKSIVDTIYPSIQHNYSDPAYLKERAILTPKNEMVHELNEMIMNIIPGQGRTYFSSDSICKASANTNDEDVLYLTEFLNSLKFNGIPNHDIRLKEGAPVMLLRNLNQIEGLCNGTRLIVTRLGKWSIRGDIISGTNIGQNVTIPRIIMSPNESRWPFKLNRRQLPLAPCFAMTINKSQGQSLKHVGLYLPKQVFTHGQLYVAVSRVTTREGLTILNADQEVEDRTFIKNIVYKEVFQNIHTSAHKIKIKNILALGVADPHWNLP</sequence>
<dbReference type="SUPFAM" id="SSF52540">
    <property type="entry name" value="P-loop containing nucleoside triphosphate hydrolases"/>
    <property type="match status" value="1"/>
</dbReference>
<dbReference type="Pfam" id="PF21530">
    <property type="entry name" value="Pif1_2B_dom"/>
    <property type="match status" value="1"/>
</dbReference>
<dbReference type="Gene3D" id="3.40.50.300">
    <property type="entry name" value="P-loop containing nucleotide triphosphate hydrolases"/>
    <property type="match status" value="1"/>
</dbReference>
<dbReference type="AlphaFoldDB" id="A0AAP0MJP2"/>
<keyword evidence="3" id="KW-1185">Reference proteome</keyword>
<evidence type="ECO:0000313" key="3">
    <source>
        <dbReference type="Proteomes" id="UP001428341"/>
    </source>
</evidence>
<comment type="caution">
    <text evidence="2">The sequence shown here is derived from an EMBL/GenBank/DDBJ whole genome shotgun (WGS) entry which is preliminary data.</text>
</comment>
<dbReference type="PANTHER" id="PTHR23274">
    <property type="entry name" value="DNA HELICASE-RELATED"/>
    <property type="match status" value="1"/>
</dbReference>
<accession>A0AAP0MJP2</accession>
<proteinExistence type="predicted"/>
<evidence type="ECO:0000259" key="1">
    <source>
        <dbReference type="Pfam" id="PF21530"/>
    </source>
</evidence>
<dbReference type="CDD" id="cd18809">
    <property type="entry name" value="SF1_C_RecD"/>
    <property type="match status" value="1"/>
</dbReference>
<dbReference type="InterPro" id="IPR049163">
    <property type="entry name" value="Pif1-like_2B_dom"/>
</dbReference>
<name>A0AAP0MJP2_9ROSI</name>
<evidence type="ECO:0000313" key="2">
    <source>
        <dbReference type="EMBL" id="KAK9209237.1"/>
    </source>
</evidence>
<dbReference type="GO" id="GO:0005657">
    <property type="term" value="C:replication fork"/>
    <property type="evidence" value="ECO:0007669"/>
    <property type="project" value="TreeGrafter"/>
</dbReference>
<dbReference type="Proteomes" id="UP001428341">
    <property type="component" value="Unassembled WGS sequence"/>
</dbReference>
<dbReference type="InterPro" id="IPR027417">
    <property type="entry name" value="P-loop_NTPase"/>
</dbReference>
<dbReference type="GO" id="GO:0006260">
    <property type="term" value="P:DNA replication"/>
    <property type="evidence" value="ECO:0007669"/>
    <property type="project" value="TreeGrafter"/>
</dbReference>
<reference evidence="2 3" key="1">
    <citation type="submission" date="2024-05" db="EMBL/GenBank/DDBJ databases">
        <title>Haplotype-resolved chromosome-level genome assembly of Huyou (Citrus changshanensis).</title>
        <authorList>
            <person name="Miao C."/>
            <person name="Chen W."/>
            <person name="Wu Y."/>
            <person name="Wang L."/>
            <person name="Zhao S."/>
            <person name="Grierson D."/>
            <person name="Xu C."/>
            <person name="Chen K."/>
        </authorList>
    </citation>
    <scope>NUCLEOTIDE SEQUENCE [LARGE SCALE GENOMIC DNA]</scope>
    <source>
        <strain evidence="2">01-14</strain>
        <tissue evidence="2">Leaf</tissue>
    </source>
</reference>
<dbReference type="PANTHER" id="PTHR23274:SF53">
    <property type="entry name" value="ATP-DEPENDENT DNA HELICASE"/>
    <property type="match status" value="1"/>
</dbReference>
<protein>
    <recommendedName>
        <fullName evidence="1">DNA helicase Pif1-like 2B domain-containing protein</fullName>
    </recommendedName>
</protein>
<gene>
    <name evidence="2" type="ORF">WN944_001601</name>
</gene>